<evidence type="ECO:0000313" key="1">
    <source>
        <dbReference type="EnsemblPlants" id="TuG1812G0200000330.01.T01.cds399892"/>
    </source>
</evidence>
<reference evidence="1" key="3">
    <citation type="submission" date="2022-06" db="UniProtKB">
        <authorList>
            <consortium name="EnsemblPlants"/>
        </authorList>
    </citation>
    <scope>IDENTIFICATION</scope>
</reference>
<protein>
    <recommendedName>
        <fullName evidence="3">Reverse transcriptase zinc-binding domain-containing protein</fullName>
    </recommendedName>
</protein>
<organism evidence="1 2">
    <name type="scientific">Triticum urartu</name>
    <name type="common">Red wild einkorn</name>
    <name type="synonym">Crithodium urartu</name>
    <dbReference type="NCBI Taxonomy" id="4572"/>
    <lineage>
        <taxon>Eukaryota</taxon>
        <taxon>Viridiplantae</taxon>
        <taxon>Streptophyta</taxon>
        <taxon>Embryophyta</taxon>
        <taxon>Tracheophyta</taxon>
        <taxon>Spermatophyta</taxon>
        <taxon>Magnoliopsida</taxon>
        <taxon>Liliopsida</taxon>
        <taxon>Poales</taxon>
        <taxon>Poaceae</taxon>
        <taxon>BOP clade</taxon>
        <taxon>Pooideae</taxon>
        <taxon>Triticodae</taxon>
        <taxon>Triticeae</taxon>
        <taxon>Triticinae</taxon>
        <taxon>Triticum</taxon>
    </lineage>
</organism>
<dbReference type="Proteomes" id="UP000015106">
    <property type="component" value="Chromosome 2"/>
</dbReference>
<reference evidence="2" key="1">
    <citation type="journal article" date="2013" name="Nature">
        <title>Draft genome of the wheat A-genome progenitor Triticum urartu.</title>
        <authorList>
            <person name="Ling H.Q."/>
            <person name="Zhao S."/>
            <person name="Liu D."/>
            <person name="Wang J."/>
            <person name="Sun H."/>
            <person name="Zhang C."/>
            <person name="Fan H."/>
            <person name="Li D."/>
            <person name="Dong L."/>
            <person name="Tao Y."/>
            <person name="Gao C."/>
            <person name="Wu H."/>
            <person name="Li Y."/>
            <person name="Cui Y."/>
            <person name="Guo X."/>
            <person name="Zheng S."/>
            <person name="Wang B."/>
            <person name="Yu K."/>
            <person name="Liang Q."/>
            <person name="Yang W."/>
            <person name="Lou X."/>
            <person name="Chen J."/>
            <person name="Feng M."/>
            <person name="Jian J."/>
            <person name="Zhang X."/>
            <person name="Luo G."/>
            <person name="Jiang Y."/>
            <person name="Liu J."/>
            <person name="Wang Z."/>
            <person name="Sha Y."/>
            <person name="Zhang B."/>
            <person name="Wu H."/>
            <person name="Tang D."/>
            <person name="Shen Q."/>
            <person name="Xue P."/>
            <person name="Zou S."/>
            <person name="Wang X."/>
            <person name="Liu X."/>
            <person name="Wang F."/>
            <person name="Yang Y."/>
            <person name="An X."/>
            <person name="Dong Z."/>
            <person name="Zhang K."/>
            <person name="Zhang X."/>
            <person name="Luo M.C."/>
            <person name="Dvorak J."/>
            <person name="Tong Y."/>
            <person name="Wang J."/>
            <person name="Yang H."/>
            <person name="Li Z."/>
            <person name="Wang D."/>
            <person name="Zhang A."/>
            <person name="Wang J."/>
        </authorList>
    </citation>
    <scope>NUCLEOTIDE SEQUENCE</scope>
    <source>
        <strain evidence="2">cv. G1812</strain>
    </source>
</reference>
<evidence type="ECO:0000313" key="2">
    <source>
        <dbReference type="Proteomes" id="UP000015106"/>
    </source>
</evidence>
<evidence type="ECO:0008006" key="3">
    <source>
        <dbReference type="Google" id="ProtNLM"/>
    </source>
</evidence>
<keyword evidence="2" id="KW-1185">Reference proteome</keyword>
<dbReference type="Gramene" id="TuG1812G0200000330.01.T01">
    <property type="protein sequence ID" value="TuG1812G0200000330.01.T01.cds399892"/>
    <property type="gene ID" value="TuG1812G0200000330.01"/>
</dbReference>
<accession>A0A8R7TBX3</accession>
<name>A0A8R7TBX3_TRIUA</name>
<dbReference type="EnsemblPlants" id="TuG1812G0200000330.01.T01">
    <property type="protein sequence ID" value="TuG1812G0200000330.01.T01.cds399892"/>
    <property type="gene ID" value="TuG1812G0200000330.01"/>
</dbReference>
<proteinExistence type="predicted"/>
<dbReference type="AlphaFoldDB" id="A0A8R7TBX3"/>
<reference evidence="1" key="2">
    <citation type="submission" date="2018-03" db="EMBL/GenBank/DDBJ databases">
        <title>The Triticum urartu genome reveals the dynamic nature of wheat genome evolution.</title>
        <authorList>
            <person name="Ling H."/>
            <person name="Ma B."/>
            <person name="Shi X."/>
            <person name="Liu H."/>
            <person name="Dong L."/>
            <person name="Sun H."/>
            <person name="Cao Y."/>
            <person name="Gao Q."/>
            <person name="Zheng S."/>
            <person name="Li Y."/>
            <person name="Yu Y."/>
            <person name="Du H."/>
            <person name="Qi M."/>
            <person name="Li Y."/>
            <person name="Yu H."/>
            <person name="Cui Y."/>
            <person name="Wang N."/>
            <person name="Chen C."/>
            <person name="Wu H."/>
            <person name="Zhao Y."/>
            <person name="Zhang J."/>
            <person name="Li Y."/>
            <person name="Zhou W."/>
            <person name="Zhang B."/>
            <person name="Hu W."/>
            <person name="Eijk M."/>
            <person name="Tang J."/>
            <person name="Witsenboer H."/>
            <person name="Zhao S."/>
            <person name="Li Z."/>
            <person name="Zhang A."/>
            <person name="Wang D."/>
            <person name="Liang C."/>
        </authorList>
    </citation>
    <scope>NUCLEOTIDE SEQUENCE [LARGE SCALE GENOMIC DNA]</scope>
    <source>
        <strain evidence="1">cv. G1812</strain>
    </source>
</reference>
<sequence>MQILETRTHLFFTCPFAKLCWNYICPAWAPAGQGIQEEINQLKQLLNLPFSLEIIILGTWAIWTTRNDYIFKNITHNLYACRRKFKEEIKWLTFRAKWKEYHGLEN</sequence>